<reference evidence="6" key="1">
    <citation type="journal article" date="2022" name="Cell Host Microbe">
        <title>Colonization of the live biotherapeutic product VE303 and modulation of the microbiota and metabolites in healthy volunteers.</title>
        <authorList>
            <person name="Dsouza M."/>
            <person name="Menon R."/>
            <person name="Crossette E."/>
            <person name="Bhattarai S.K."/>
            <person name="Schneider J."/>
            <person name="Kim Y.G."/>
            <person name="Reddy S."/>
            <person name="Caballero S."/>
            <person name="Felix C."/>
            <person name="Cornacchione L."/>
            <person name="Hendrickson J."/>
            <person name="Watson A.R."/>
            <person name="Minot S.S."/>
            <person name="Greenfield N."/>
            <person name="Schopf L."/>
            <person name="Szabady R."/>
            <person name="Patarroyo J."/>
            <person name="Smith W."/>
            <person name="Harrison P."/>
            <person name="Kuijper E.J."/>
            <person name="Kelly C.P."/>
            <person name="Olle B."/>
            <person name="Bobilev D."/>
            <person name="Silber J.L."/>
            <person name="Bucci V."/>
            <person name="Roberts B."/>
            <person name="Faith J."/>
            <person name="Norman J.M."/>
        </authorList>
    </citation>
    <scope>NUCLEOTIDE SEQUENCE</scope>
    <source>
        <strain evidence="6">VE303-04</strain>
    </source>
</reference>
<dbReference type="InterPro" id="IPR009061">
    <property type="entry name" value="DNA-bd_dom_put_sf"/>
</dbReference>
<gene>
    <name evidence="6" type="ORF">K5I21_05410</name>
</gene>
<keyword evidence="3" id="KW-0238">DNA-binding</keyword>
<protein>
    <submittedName>
        <fullName evidence="6">MerR family transcriptional regulator</fullName>
    </submittedName>
</protein>
<dbReference type="InterPro" id="IPR047057">
    <property type="entry name" value="MerR_fam"/>
</dbReference>
<evidence type="ECO:0000256" key="4">
    <source>
        <dbReference type="ARBA" id="ARBA00023163"/>
    </source>
</evidence>
<dbReference type="Pfam" id="PF13411">
    <property type="entry name" value="MerR_1"/>
    <property type="match status" value="1"/>
</dbReference>
<dbReference type="EMBL" id="JAINVB010000001">
    <property type="protein sequence ID" value="MCK0085313.1"/>
    <property type="molecule type" value="Genomic_DNA"/>
</dbReference>
<dbReference type="PANTHER" id="PTHR30204">
    <property type="entry name" value="REDOX-CYCLING DRUG-SENSING TRANSCRIPTIONAL ACTIVATOR SOXR"/>
    <property type="match status" value="1"/>
</dbReference>
<dbReference type="Gene3D" id="1.10.1660.10">
    <property type="match status" value="1"/>
</dbReference>
<keyword evidence="1" id="KW-0678">Repressor</keyword>
<dbReference type="RefSeq" id="WP_003504531.1">
    <property type="nucleotide sequence ID" value="NZ_BAABZD010000001.1"/>
</dbReference>
<sequence>MEKYLSIGEVSRLLDIPESTLRFWQDKGIFSVEKGENNYRQYTVYDLTNIAEIAFYRNLGMPVRQMGRFNQFCLEDYDKVLGSVKDTLQAKIEMYTAMYESACLKSEHIKSIQYLKTVDYTYEKVPFGTLVRFEYSDREQLIRYTQNPSLYVRLMDSRDPEHDKNDIRGIIVSSVREHDTLIWQKKKDSLYAVFLIEEIASENYVNDISKKLGTLQKKHKTGILLANFLLGETVDGKRIDYLKAYVEILDS</sequence>
<dbReference type="PROSITE" id="PS50937">
    <property type="entry name" value="HTH_MERR_2"/>
    <property type="match status" value="1"/>
</dbReference>
<accession>A0AAW5F038</accession>
<organism evidence="6 7">
    <name type="scientific">Clostridium symbiosum</name>
    <name type="common">Bacteroides symbiosus</name>
    <dbReference type="NCBI Taxonomy" id="1512"/>
    <lineage>
        <taxon>Bacteria</taxon>
        <taxon>Bacillati</taxon>
        <taxon>Bacillota</taxon>
        <taxon>Clostridia</taxon>
        <taxon>Lachnospirales</taxon>
        <taxon>Lachnospiraceae</taxon>
        <taxon>Otoolea</taxon>
    </lineage>
</organism>
<proteinExistence type="predicted"/>
<keyword evidence="4" id="KW-0804">Transcription</keyword>
<comment type="caution">
    <text evidence="6">The sequence shown here is derived from an EMBL/GenBank/DDBJ whole genome shotgun (WGS) entry which is preliminary data.</text>
</comment>
<feature type="domain" description="HTH merR-type" evidence="5">
    <location>
        <begin position="4"/>
        <end position="72"/>
    </location>
</feature>
<dbReference type="InterPro" id="IPR000551">
    <property type="entry name" value="MerR-type_HTH_dom"/>
</dbReference>
<evidence type="ECO:0000259" key="5">
    <source>
        <dbReference type="PROSITE" id="PS50937"/>
    </source>
</evidence>
<name>A0AAW5F038_CLOSY</name>
<dbReference type="GO" id="GO:0003677">
    <property type="term" value="F:DNA binding"/>
    <property type="evidence" value="ECO:0007669"/>
    <property type="project" value="UniProtKB-KW"/>
</dbReference>
<dbReference type="Proteomes" id="UP001203136">
    <property type="component" value="Unassembled WGS sequence"/>
</dbReference>
<dbReference type="GO" id="GO:0003700">
    <property type="term" value="F:DNA-binding transcription factor activity"/>
    <property type="evidence" value="ECO:0007669"/>
    <property type="project" value="InterPro"/>
</dbReference>
<evidence type="ECO:0000256" key="2">
    <source>
        <dbReference type="ARBA" id="ARBA00023015"/>
    </source>
</evidence>
<dbReference type="AlphaFoldDB" id="A0AAW5F038"/>
<dbReference type="SMART" id="SM00422">
    <property type="entry name" value="HTH_MERR"/>
    <property type="match status" value="1"/>
</dbReference>
<evidence type="ECO:0000313" key="6">
    <source>
        <dbReference type="EMBL" id="MCK0085313.1"/>
    </source>
</evidence>
<dbReference type="SUPFAM" id="SSF46955">
    <property type="entry name" value="Putative DNA-binding domain"/>
    <property type="match status" value="1"/>
</dbReference>
<evidence type="ECO:0000256" key="1">
    <source>
        <dbReference type="ARBA" id="ARBA00022491"/>
    </source>
</evidence>
<dbReference type="CDD" id="cd00592">
    <property type="entry name" value="HTH_MerR-like"/>
    <property type="match status" value="1"/>
</dbReference>
<evidence type="ECO:0000313" key="7">
    <source>
        <dbReference type="Proteomes" id="UP001203136"/>
    </source>
</evidence>
<keyword evidence="2" id="KW-0805">Transcription regulation</keyword>
<evidence type="ECO:0000256" key="3">
    <source>
        <dbReference type="ARBA" id="ARBA00023125"/>
    </source>
</evidence>
<dbReference type="PANTHER" id="PTHR30204:SF69">
    <property type="entry name" value="MERR-FAMILY TRANSCRIPTIONAL REGULATOR"/>
    <property type="match status" value="1"/>
</dbReference>